<protein>
    <submittedName>
        <fullName evidence="1">Uncharacterized protein</fullName>
    </submittedName>
</protein>
<evidence type="ECO:0000313" key="1">
    <source>
        <dbReference type="EMBL" id="ASI13655.1"/>
    </source>
</evidence>
<evidence type="ECO:0000313" key="2">
    <source>
        <dbReference type="Proteomes" id="UP000197679"/>
    </source>
</evidence>
<name>A0A218NMG1_9ARCH</name>
<reference evidence="1 2" key="1">
    <citation type="journal article" date="2017" name="Nat. Commun.">
        <title>'ARMAN' archaea depend on association with euryarchaeal host in culture and in situ.</title>
        <authorList>
            <person name="Golyshina O."/>
            <person name="Toshchakov S."/>
            <person name="Makarova K."/>
            <person name="Gavrilov S."/>
            <person name="Korzhenkov A."/>
            <person name="La Cono V."/>
            <person name="Arcadi E."/>
            <person name="Nechitaylo T."/>
            <person name="Ferrer M."/>
            <person name="Kublanov I."/>
            <person name="Wolf Y."/>
            <person name="Yakimov M."/>
            <person name="Golyshin P."/>
            <person name="Slesarev A."/>
            <person name="Kozyavkin S."/>
        </authorList>
    </citation>
    <scope>NUCLEOTIDE SEQUENCE [LARGE SCALE GENOMIC DNA]</scope>
    <source>
        <strain evidence="1 2">Mia14</strain>
    </source>
</reference>
<organism evidence="1 2">
    <name type="scientific">Candidatus Mancarchaeum acidiphilum</name>
    <dbReference type="NCBI Taxonomy" id="1920749"/>
    <lineage>
        <taxon>Archaea</taxon>
        <taxon>Candidatus Micrarchaeota</taxon>
        <taxon>Candidatus Mancarchaeum</taxon>
    </lineage>
</organism>
<dbReference type="EMBL" id="CP019964">
    <property type="protein sequence ID" value="ASI13655.1"/>
    <property type="molecule type" value="Genomic_DNA"/>
</dbReference>
<gene>
    <name evidence="1" type="ORF">Mia14_0329</name>
</gene>
<proteinExistence type="predicted"/>
<sequence>MISNRFLLMYTHKDSKASKLAEHGQNAISIEESESRYWQSRSLKFLKIMDELGIQCGKLRVIYSDIPEIGYNKSEDSIYIDGKFLNAIIFSYAVGYKKGIIALMNHEIGHRHDFINGRDTSEMSAELNSINSLGSHPEDGLSQQISISMFASARSNFVKAEKERNKRINIYGLESFLGEEATKRIEYKAMRYYKLLVNYRNSANRLERK</sequence>
<keyword evidence="2" id="KW-1185">Reference proteome</keyword>
<accession>A0A218NMG1</accession>
<dbReference type="KEGG" id="marh:Mia14_0329"/>
<dbReference type="Proteomes" id="UP000197679">
    <property type="component" value="Chromosome"/>
</dbReference>
<dbReference type="AlphaFoldDB" id="A0A218NMG1"/>